<reference evidence="22" key="1">
    <citation type="submission" date="2020-09" db="EMBL/GenBank/DDBJ databases">
        <title>Comparative genome analyses of four rice-infecting Rhizoctonia solani isolates reveal extensive enrichment of homogalacturonan modification genes.</title>
        <authorList>
            <person name="Lee D.-Y."/>
            <person name="Jeon J."/>
            <person name="Kim K.-T."/>
            <person name="Cheong K."/>
            <person name="Song H."/>
            <person name="Choi G."/>
            <person name="Ko J."/>
            <person name="Opiyo S.O."/>
            <person name="Zuo S."/>
            <person name="Madhav S."/>
            <person name="Lee Y.-H."/>
            <person name="Wang G.-L."/>
        </authorList>
    </citation>
    <scope>NUCLEOTIDE SEQUENCE</scope>
    <source>
        <strain evidence="22">AG1-IA YN-7</strain>
    </source>
</reference>
<keyword evidence="20" id="KW-0472">Membrane</keyword>
<dbReference type="GO" id="GO:0046556">
    <property type="term" value="F:alpha-L-arabinofuranosidase activity"/>
    <property type="evidence" value="ECO:0007669"/>
    <property type="project" value="UniProtKB-EC"/>
</dbReference>
<keyword evidence="20" id="KW-0812">Transmembrane</keyword>
<evidence type="ECO:0000259" key="21">
    <source>
        <dbReference type="SMART" id="SM00813"/>
    </source>
</evidence>
<dbReference type="GO" id="GO:0031222">
    <property type="term" value="P:arabinan catabolic process"/>
    <property type="evidence" value="ECO:0007669"/>
    <property type="project" value="UniProtKB-UniPathway"/>
</dbReference>
<evidence type="ECO:0000313" key="23">
    <source>
        <dbReference type="Proteomes" id="UP000650582"/>
    </source>
</evidence>
<comment type="catalytic activity">
    <reaction evidence="1">
        <text>Hydrolysis of terminal non-reducing alpha-L-arabinofuranoside residues in alpha-L-arabinosides.</text>
        <dbReference type="EC" id="3.2.1.55"/>
    </reaction>
</comment>
<dbReference type="InterPro" id="IPR008181">
    <property type="entry name" value="dUTPase"/>
</dbReference>
<dbReference type="InterPro" id="IPR036157">
    <property type="entry name" value="dUTPase-like_sf"/>
</dbReference>
<proteinExistence type="inferred from homology"/>
<keyword evidence="11" id="KW-0479">Metal-binding</keyword>
<feature type="region of interest" description="Disordered" evidence="19">
    <location>
        <begin position="376"/>
        <end position="422"/>
    </location>
</feature>
<evidence type="ECO:0000256" key="8">
    <source>
        <dbReference type="ARBA" id="ARBA00012379"/>
    </source>
</evidence>
<comment type="pathway">
    <text evidence="3">Glycan metabolism; L-arabinan degradation.</text>
</comment>
<dbReference type="SUPFAM" id="SSF51445">
    <property type="entry name" value="(Trans)glycosidases"/>
    <property type="match status" value="1"/>
</dbReference>
<comment type="similarity">
    <text evidence="6">Belongs to the glycosyl hydrolase 51 family.</text>
</comment>
<keyword evidence="14" id="KW-0460">Magnesium</keyword>
<evidence type="ECO:0000256" key="2">
    <source>
        <dbReference type="ARBA" id="ARBA00001946"/>
    </source>
</evidence>
<dbReference type="FunFam" id="2.70.40.10:FF:000007">
    <property type="entry name" value="dUTP pyrophosphatase"/>
    <property type="match status" value="1"/>
</dbReference>
<dbReference type="Gene3D" id="2.60.120.260">
    <property type="entry name" value="Galactose-binding domain-like"/>
    <property type="match status" value="1"/>
</dbReference>
<evidence type="ECO:0000256" key="17">
    <source>
        <dbReference type="ARBA" id="ARBA00030698"/>
    </source>
</evidence>
<evidence type="ECO:0000256" key="3">
    <source>
        <dbReference type="ARBA" id="ARBA00004834"/>
    </source>
</evidence>
<feature type="domain" description="Alpha-L-arabinofuranosidase C-terminal" evidence="21">
    <location>
        <begin position="1852"/>
        <end position="2029"/>
    </location>
</feature>
<feature type="compositionally biased region" description="Acidic residues" evidence="19">
    <location>
        <begin position="580"/>
        <end position="592"/>
    </location>
</feature>
<dbReference type="InterPro" id="IPR017853">
    <property type="entry name" value="GH"/>
</dbReference>
<keyword evidence="13" id="KW-0378">Hydrolase</keyword>
<evidence type="ECO:0000256" key="19">
    <source>
        <dbReference type="SAM" id="MobiDB-lite"/>
    </source>
</evidence>
<evidence type="ECO:0000256" key="10">
    <source>
        <dbReference type="ARBA" id="ARBA00021732"/>
    </source>
</evidence>
<comment type="subunit">
    <text evidence="7">Homotrimer.</text>
</comment>
<feature type="region of interest" description="Disordered" evidence="19">
    <location>
        <begin position="1"/>
        <end position="25"/>
    </location>
</feature>
<evidence type="ECO:0000256" key="15">
    <source>
        <dbReference type="ARBA" id="ARBA00023080"/>
    </source>
</evidence>
<dbReference type="UniPathway" id="UPA00667"/>
<evidence type="ECO:0000256" key="18">
    <source>
        <dbReference type="ARBA" id="ARBA00048211"/>
    </source>
</evidence>
<comment type="catalytic activity">
    <reaction evidence="18">
        <text>dUTP + H2O = dUMP + diphosphate + H(+)</text>
        <dbReference type="Rhea" id="RHEA:10248"/>
        <dbReference type="ChEBI" id="CHEBI:15377"/>
        <dbReference type="ChEBI" id="CHEBI:15378"/>
        <dbReference type="ChEBI" id="CHEBI:33019"/>
        <dbReference type="ChEBI" id="CHEBI:61555"/>
        <dbReference type="ChEBI" id="CHEBI:246422"/>
        <dbReference type="EC" id="3.6.1.23"/>
    </reaction>
    <physiologicalReaction direction="left-to-right" evidence="18">
        <dbReference type="Rhea" id="RHEA:10249"/>
    </physiologicalReaction>
</comment>
<dbReference type="EC" id="3.2.1.55" evidence="9"/>
<feature type="compositionally biased region" description="Low complexity" evidence="19">
    <location>
        <begin position="442"/>
        <end position="456"/>
    </location>
</feature>
<evidence type="ECO:0000256" key="5">
    <source>
        <dbReference type="ARBA" id="ARBA00006581"/>
    </source>
</evidence>
<dbReference type="GO" id="GO:0046373">
    <property type="term" value="P:L-arabinose metabolic process"/>
    <property type="evidence" value="ECO:0007669"/>
    <property type="project" value="InterPro"/>
</dbReference>
<feature type="compositionally biased region" description="Polar residues" evidence="19">
    <location>
        <begin position="510"/>
        <end position="526"/>
    </location>
</feature>
<keyword evidence="12" id="KW-0732">Signal</keyword>
<organism evidence="22 23">
    <name type="scientific">Rhizoctonia solani</name>
    <dbReference type="NCBI Taxonomy" id="456999"/>
    <lineage>
        <taxon>Eukaryota</taxon>
        <taxon>Fungi</taxon>
        <taxon>Dikarya</taxon>
        <taxon>Basidiomycota</taxon>
        <taxon>Agaricomycotina</taxon>
        <taxon>Agaricomycetes</taxon>
        <taxon>Cantharellales</taxon>
        <taxon>Ceratobasidiaceae</taxon>
        <taxon>Rhizoctonia</taxon>
    </lineage>
</organism>
<evidence type="ECO:0000256" key="20">
    <source>
        <dbReference type="SAM" id="Phobius"/>
    </source>
</evidence>
<dbReference type="InterPro" id="IPR051563">
    <property type="entry name" value="Glycosyl_Hydrolase_51"/>
</dbReference>
<feature type="region of interest" description="Disordered" evidence="19">
    <location>
        <begin position="569"/>
        <end position="595"/>
    </location>
</feature>
<accession>A0A8H7HHC2</accession>
<dbReference type="InterPro" id="IPR055235">
    <property type="entry name" value="ASD1_cat"/>
</dbReference>
<dbReference type="EC" id="3.6.1.23" evidence="8"/>
<gene>
    <name evidence="22" type="ORF">RHS04_01325</name>
</gene>
<keyword evidence="15" id="KW-0546">Nucleotide metabolism</keyword>
<dbReference type="InterPro" id="IPR033704">
    <property type="entry name" value="dUTPase_trimeric"/>
</dbReference>
<evidence type="ECO:0000256" key="6">
    <source>
        <dbReference type="ARBA" id="ARBA00007186"/>
    </source>
</evidence>
<evidence type="ECO:0000256" key="13">
    <source>
        <dbReference type="ARBA" id="ARBA00022801"/>
    </source>
</evidence>
<feature type="region of interest" description="Disordered" evidence="19">
    <location>
        <begin position="1181"/>
        <end position="1220"/>
    </location>
</feature>
<dbReference type="GO" id="GO:0006226">
    <property type="term" value="P:dUMP biosynthetic process"/>
    <property type="evidence" value="ECO:0007669"/>
    <property type="project" value="UniProtKB-UniPathway"/>
</dbReference>
<name>A0A8H7HHC2_9AGAM</name>
<feature type="compositionally biased region" description="Polar residues" evidence="19">
    <location>
        <begin position="109"/>
        <end position="122"/>
    </location>
</feature>
<dbReference type="Proteomes" id="UP000650582">
    <property type="component" value="Unassembled WGS sequence"/>
</dbReference>
<dbReference type="EMBL" id="JACYCC010000025">
    <property type="protein sequence ID" value="KAF8684638.1"/>
    <property type="molecule type" value="Genomic_DNA"/>
</dbReference>
<dbReference type="NCBIfam" id="NF001862">
    <property type="entry name" value="PRK00601.1"/>
    <property type="match status" value="1"/>
</dbReference>
<dbReference type="NCBIfam" id="TIGR00576">
    <property type="entry name" value="dut"/>
    <property type="match status" value="1"/>
</dbReference>
<evidence type="ECO:0000256" key="9">
    <source>
        <dbReference type="ARBA" id="ARBA00012670"/>
    </source>
</evidence>
<dbReference type="InterPro" id="IPR013780">
    <property type="entry name" value="Glyco_hydro_b"/>
</dbReference>
<comment type="pathway">
    <text evidence="4">Pyrimidine metabolism; dUMP biosynthesis; dUMP from dCTP (dUTP route): step 2/2.</text>
</comment>
<feature type="region of interest" description="Disordered" evidence="19">
    <location>
        <begin position="435"/>
        <end position="552"/>
    </location>
</feature>
<evidence type="ECO:0000256" key="1">
    <source>
        <dbReference type="ARBA" id="ARBA00001462"/>
    </source>
</evidence>
<dbReference type="Gene3D" id="3.20.20.80">
    <property type="entry name" value="Glycosidases"/>
    <property type="match status" value="1"/>
</dbReference>
<dbReference type="SMART" id="SM00813">
    <property type="entry name" value="Alpha-L-AF_C"/>
    <property type="match status" value="1"/>
</dbReference>
<protein>
    <recommendedName>
        <fullName evidence="10">Deoxyuridine 5'-triphosphate nucleotidohydrolase</fullName>
        <ecNumber evidence="9">3.2.1.55</ecNumber>
        <ecNumber evidence="8">3.6.1.23</ecNumber>
    </recommendedName>
    <alternativeName>
        <fullName evidence="17">dUTP pyrophosphatase</fullName>
    </alternativeName>
</protein>
<evidence type="ECO:0000256" key="4">
    <source>
        <dbReference type="ARBA" id="ARBA00005142"/>
    </source>
</evidence>
<keyword evidence="20" id="KW-1133">Transmembrane helix</keyword>
<dbReference type="Pfam" id="PF22848">
    <property type="entry name" value="ASD1_dom"/>
    <property type="match status" value="1"/>
</dbReference>
<comment type="similarity">
    <text evidence="5">Belongs to the dUTPase family.</text>
</comment>
<feature type="region of interest" description="Disordered" evidence="19">
    <location>
        <begin position="1027"/>
        <end position="1050"/>
    </location>
</feature>
<evidence type="ECO:0000256" key="16">
    <source>
        <dbReference type="ARBA" id="ARBA00023180"/>
    </source>
</evidence>
<sequence>MARSANYIEGSASALGHDPRSTMPDEHSFDVRIAHTSPLFTALPLTGDRTTGWTTFCNATGYPCDGIGESSVSTAKADATMSLNFWGSRIELRGRLIGGMNLDWELDGSSRSPNGEQASKEGSINVGEPLDPELLAVFEGLDSSKAHTLKFTTRPSLPSARVSFNGALVSVGTGITGGTMSMTYLDDDNPALEYSQTPGGWARYNEYESSTFNITQPEGVTNRKFQSTKVPGESVTMNFNGTQVLIYGPCYSSNGAYAVTLDQEQAVIYNASTNAYSAPSVASVAGACLRYMSPPLAPDRLHYISMANVDEGRETNLDWVLIVGESGGQSISSGENQKKHNVSAIIGAVVGSVALLFALAALWCVLRYRRRRVRKVAVRTSSRDGSDEHKTKGIDLLSTESNIPRLLDGERPTPNPSHMSANSLTFKHVEPFELPPLVDNATSPKSPSTSGSSVSSAQPAHPTSAPRDSIMSIPMVEMTTHRPTEASTVSPTPAPISAPEMPIPVAQPISHAQSTEPAVSSSSPATLNDAARPQLNQPSPSHANSGATPDLSQISSDVNRILAQLGQIRRKGQGGYSGDDLQEAGDDPEVEPPEYGKHRLYPLRLMPASAITYIPFDELDDRFTNAHRFGRPRRPEVLLLRPNQKKLLLLCPLLPPSPTFADDPSKGKRLRLPAEAWQRVLLFAMQAEHDEGLRRGPTDVGKVRYLLICKSFQALATPLLYSWVRIYSLRGLELFANTLANADAKWDSIRRIPYSTPGRWVQSLSLAQLAPCSSLAVDSNLVRALPVMPFLTTIELDGRYVMSWRVAALIPRSLKVLCGIRVKEEIRFEGLKSSEDDALTALVRSLPLLEELSVEGPGLDIEEDEVFEDEGPEESRTNWDQALLPNLKQLTLLDCPYTPIYRMLTRASLPALRDLTLTTTPTIQVEAPGPEPGAAPAPTTDFSAFNHSTPTTVFLEHHGSQVHRLSLVPTQQWPPAPAPAPEDLLLQCPEIRELTLCMPLPLRLLPPESSKPRGAAPVSPLLARLALSPEPGARPPTPPPPSTSPTPSYPLSTLIIPVPTHAFLACLTSPSLQNLREVRFSSAKWLRKGMGRTAQGAGVNGEMMRWRRELKRGGIKVLDSEGKEEIEEPMVSSRSMIGISSRGSRGGEIFKQKGVTGARHVVSGPSFVSVALWVARRKRRALTSPSATMSTKRTEPPSPSAAPRPSKIANTDSEAAPPPAPVSHLLIKRLSEKAKLPTRGSALAAGYDLYSAEQKTIPARGKALVDTQISIAVPVGTYGRVAPRSGLASKFMIDTGAGVIDADYRGVVFVLLFNHSDQDFQVEEGDRIAQLIIEKIQTPEVMEVQDLEETLRGAGGFGSTGGHGCLPQTGQKLINFVYAGTQVFTTFQLGIMTKAMMRVAVGTLALAVSAYALAARQNVANTLTISTNGSVASSPLLYGYMYEDINHSGDGGLYAELLQNRAFQGQTPGTSGALYAWHTVGSASIAVVNNTAPVSSALPNSLSLTVGADGSGSVGFSNEGYWGIGITEGVTYNASFYAKLPANSKFTANDNVTVQLLSESGEVLASEIVQGLSESWQQFSVRLAAKKTPESAANRFAVTLDGANKSGQVIYFTLLSLFPPTWNDRPNGLRKDIVQALADAKPSFFRFPGGNNLEGEVVKDFWNWTNTIGPLTNRPGRFGDWTYWNTDGLGLMEYLLLCEDLGMELIMGVYAGYSILGETVPESQLQPYIDLAISQIEFVMGDAETNEWAALRAKYGHPEPFKLEYVEIGNEDLYRTAPQSYLAYRWAAFANAISAKYPQLKLISTTNYGAALNPAPKYVDIHHYERPSYFINRYNMYDDRTLYPSTVQIFEGEYAVIRNNTSSARLEYPTLEAAVAEATFMAGMEKNSDLVFAAAYAPVLQHVNGTQWAPDLIAYDAYNIIKSPSYWVQHMFSVNRGDTILSVKSTAKVNPIYWVASKTKTSAYVKLTNILNTATTLGFSFPDLNIASNASATVLTHIVNTPSNPNAVVPKEVPFTAGKSFTFDVPGQSVVVLKLALE</sequence>
<dbReference type="Gene3D" id="2.60.40.1180">
    <property type="entry name" value="Golgi alpha-mannosidase II"/>
    <property type="match status" value="1"/>
</dbReference>
<feature type="region of interest" description="Disordered" evidence="19">
    <location>
        <begin position="923"/>
        <end position="947"/>
    </location>
</feature>
<dbReference type="PANTHER" id="PTHR31776:SF0">
    <property type="entry name" value="ALPHA-L-ARABINOFURANOSIDASE 1"/>
    <property type="match status" value="1"/>
</dbReference>
<evidence type="ECO:0000256" key="11">
    <source>
        <dbReference type="ARBA" id="ARBA00022723"/>
    </source>
</evidence>
<feature type="region of interest" description="Disordered" evidence="19">
    <location>
        <begin position="107"/>
        <end position="127"/>
    </location>
</feature>
<dbReference type="Pfam" id="PF00692">
    <property type="entry name" value="dUTPase"/>
    <property type="match status" value="1"/>
</dbReference>
<dbReference type="SUPFAM" id="SSF51283">
    <property type="entry name" value="dUTPase-like"/>
    <property type="match status" value="1"/>
</dbReference>
<dbReference type="Pfam" id="PF06964">
    <property type="entry name" value="Alpha-L-AF_C"/>
    <property type="match status" value="1"/>
</dbReference>
<dbReference type="InterPro" id="IPR010720">
    <property type="entry name" value="Alpha-L-AF_C"/>
</dbReference>
<dbReference type="GO" id="GO:0000287">
    <property type="term" value="F:magnesium ion binding"/>
    <property type="evidence" value="ECO:0007669"/>
    <property type="project" value="InterPro"/>
</dbReference>
<evidence type="ECO:0000313" key="22">
    <source>
        <dbReference type="EMBL" id="KAF8684638.1"/>
    </source>
</evidence>
<dbReference type="InterPro" id="IPR029054">
    <property type="entry name" value="dUTPase-like"/>
</dbReference>
<dbReference type="GO" id="GO:0046081">
    <property type="term" value="P:dUTP catabolic process"/>
    <property type="evidence" value="ECO:0007669"/>
    <property type="project" value="InterPro"/>
</dbReference>
<dbReference type="UniPathway" id="UPA00610">
    <property type="reaction ID" value="UER00666"/>
</dbReference>
<feature type="compositionally biased region" description="Pro residues" evidence="19">
    <location>
        <begin position="1032"/>
        <end position="1048"/>
    </location>
</feature>
<keyword evidence="16" id="KW-0325">Glycoprotein</keyword>
<dbReference type="Gene3D" id="2.70.40.10">
    <property type="match status" value="1"/>
</dbReference>
<evidence type="ECO:0000256" key="14">
    <source>
        <dbReference type="ARBA" id="ARBA00022842"/>
    </source>
</evidence>
<dbReference type="GO" id="GO:0004170">
    <property type="term" value="F:dUTP diphosphatase activity"/>
    <property type="evidence" value="ECO:0007669"/>
    <property type="project" value="UniProtKB-EC"/>
</dbReference>
<feature type="transmembrane region" description="Helical" evidence="20">
    <location>
        <begin position="342"/>
        <end position="366"/>
    </location>
</feature>
<evidence type="ECO:0000256" key="7">
    <source>
        <dbReference type="ARBA" id="ARBA00011233"/>
    </source>
</evidence>
<evidence type="ECO:0000256" key="12">
    <source>
        <dbReference type="ARBA" id="ARBA00022729"/>
    </source>
</evidence>
<comment type="caution">
    <text evidence="22">The sequence shown here is derived from an EMBL/GenBank/DDBJ whole genome shotgun (WGS) entry which is preliminary data.</text>
</comment>
<dbReference type="CDD" id="cd07557">
    <property type="entry name" value="trimeric_dUTPase"/>
    <property type="match status" value="1"/>
</dbReference>
<feature type="compositionally biased region" description="Basic and acidic residues" evidence="19">
    <location>
        <begin position="381"/>
        <end position="393"/>
    </location>
</feature>
<dbReference type="PANTHER" id="PTHR31776">
    <property type="entry name" value="ALPHA-L-ARABINOFURANOSIDASE 1"/>
    <property type="match status" value="1"/>
</dbReference>
<comment type="cofactor">
    <cofactor evidence="2">
        <name>Mg(2+)</name>
        <dbReference type="ChEBI" id="CHEBI:18420"/>
    </cofactor>
</comment>
<feature type="compositionally biased region" description="Polar residues" evidence="19">
    <location>
        <begin position="534"/>
        <end position="552"/>
    </location>
</feature>